<dbReference type="InterPro" id="IPR001845">
    <property type="entry name" value="HTH_ArsR_DNA-bd_dom"/>
</dbReference>
<name>A0AA36IS04_9DINO</name>
<accession>A0AA36IS04</accession>
<dbReference type="NCBIfam" id="NF033788">
    <property type="entry name" value="HTH_metalloreg"/>
    <property type="match status" value="1"/>
</dbReference>
<dbReference type="Pfam" id="PF08327">
    <property type="entry name" value="AHSA1"/>
    <property type="match status" value="1"/>
</dbReference>
<evidence type="ECO:0000313" key="3">
    <source>
        <dbReference type="EMBL" id="CAJ1391802.1"/>
    </source>
</evidence>
<dbReference type="Proteomes" id="UP001178507">
    <property type="component" value="Unassembled WGS sequence"/>
</dbReference>
<sequence length="242" mass="26592">MNALDTTFAALSHEARRAILARLADGETRLSDLAGPFAMSQTAVSKHVRVLSDAGLVTVEQRGRSRYCRLNAAPMKQAAEWLSDYEMQFVQSPPGDDPIVVEGFFAASPARVFNAWTDPDIVMKWFGLEPNSLHSADIDLRPGGAWRFLHSRTAEQTIGFEGAYAEIEPDERLVFSWSHVITRADGAREATPESRIEVTFTPKGSGTMVRLVHSAVRTEDARRGIGGGWEASFGSLRDVLAE</sequence>
<comment type="similarity">
    <text evidence="1">Belongs to the AHA1 family.</text>
</comment>
<dbReference type="Gene3D" id="3.30.530.20">
    <property type="match status" value="1"/>
</dbReference>
<evidence type="ECO:0000256" key="1">
    <source>
        <dbReference type="ARBA" id="ARBA00006817"/>
    </source>
</evidence>
<dbReference type="EMBL" id="CAUJNA010002223">
    <property type="protein sequence ID" value="CAJ1391802.1"/>
    <property type="molecule type" value="Genomic_DNA"/>
</dbReference>
<dbReference type="PRINTS" id="PR00778">
    <property type="entry name" value="HTHARSR"/>
</dbReference>
<dbReference type="PANTHER" id="PTHR38600:SF2">
    <property type="entry name" value="SLL0088 PROTEIN"/>
    <property type="match status" value="1"/>
</dbReference>
<protein>
    <recommendedName>
        <fullName evidence="2">HTH arsR-type domain-containing protein</fullName>
    </recommendedName>
</protein>
<dbReference type="CDD" id="cd07814">
    <property type="entry name" value="SRPBCC_CalC_Aha1-like"/>
    <property type="match status" value="1"/>
</dbReference>
<proteinExistence type="inferred from homology"/>
<evidence type="ECO:0000259" key="2">
    <source>
        <dbReference type="PROSITE" id="PS50987"/>
    </source>
</evidence>
<gene>
    <name evidence="3" type="ORF">EVOR1521_LOCUS17066</name>
</gene>
<dbReference type="AlphaFoldDB" id="A0AA36IS04"/>
<dbReference type="Gene3D" id="1.10.10.10">
    <property type="entry name" value="Winged helix-like DNA-binding domain superfamily/Winged helix DNA-binding domain"/>
    <property type="match status" value="1"/>
</dbReference>
<dbReference type="SUPFAM" id="SSF46785">
    <property type="entry name" value="Winged helix' DNA-binding domain"/>
    <property type="match status" value="1"/>
</dbReference>
<organism evidence="3 4">
    <name type="scientific">Effrenium voratum</name>
    <dbReference type="NCBI Taxonomy" id="2562239"/>
    <lineage>
        <taxon>Eukaryota</taxon>
        <taxon>Sar</taxon>
        <taxon>Alveolata</taxon>
        <taxon>Dinophyceae</taxon>
        <taxon>Suessiales</taxon>
        <taxon>Symbiodiniaceae</taxon>
        <taxon>Effrenium</taxon>
    </lineage>
</organism>
<dbReference type="InterPro" id="IPR013538">
    <property type="entry name" value="ASHA1/2-like_C"/>
</dbReference>
<dbReference type="Pfam" id="PF12840">
    <property type="entry name" value="HTH_20"/>
    <property type="match status" value="1"/>
</dbReference>
<dbReference type="SMART" id="SM00418">
    <property type="entry name" value="HTH_ARSR"/>
    <property type="match status" value="1"/>
</dbReference>
<dbReference type="InterPro" id="IPR036388">
    <property type="entry name" value="WH-like_DNA-bd_sf"/>
</dbReference>
<comment type="caution">
    <text evidence="3">The sequence shown here is derived from an EMBL/GenBank/DDBJ whole genome shotgun (WGS) entry which is preliminary data.</text>
</comment>
<dbReference type="PANTHER" id="PTHR38600">
    <property type="entry name" value="TRANSCRIPTIONAL REGULATORY PROTEIN"/>
    <property type="match status" value="1"/>
</dbReference>
<dbReference type="GO" id="GO:0003700">
    <property type="term" value="F:DNA-binding transcription factor activity"/>
    <property type="evidence" value="ECO:0007669"/>
    <property type="project" value="InterPro"/>
</dbReference>
<evidence type="ECO:0000313" key="4">
    <source>
        <dbReference type="Proteomes" id="UP001178507"/>
    </source>
</evidence>
<dbReference type="InterPro" id="IPR036390">
    <property type="entry name" value="WH_DNA-bd_sf"/>
</dbReference>
<dbReference type="PROSITE" id="PS50987">
    <property type="entry name" value="HTH_ARSR_2"/>
    <property type="match status" value="1"/>
</dbReference>
<feature type="domain" description="HTH arsR-type" evidence="2">
    <location>
        <begin position="1"/>
        <end position="90"/>
    </location>
</feature>
<dbReference type="InterPro" id="IPR023393">
    <property type="entry name" value="START-like_dom_sf"/>
</dbReference>
<dbReference type="InterPro" id="IPR011991">
    <property type="entry name" value="ArsR-like_HTH"/>
</dbReference>
<keyword evidence="4" id="KW-1185">Reference proteome</keyword>
<dbReference type="CDD" id="cd00090">
    <property type="entry name" value="HTH_ARSR"/>
    <property type="match status" value="1"/>
</dbReference>
<reference evidence="3" key="1">
    <citation type="submission" date="2023-08" db="EMBL/GenBank/DDBJ databases">
        <authorList>
            <person name="Chen Y."/>
            <person name="Shah S."/>
            <person name="Dougan E. K."/>
            <person name="Thang M."/>
            <person name="Chan C."/>
        </authorList>
    </citation>
    <scope>NUCLEOTIDE SEQUENCE</scope>
</reference>
<dbReference type="SUPFAM" id="SSF55961">
    <property type="entry name" value="Bet v1-like"/>
    <property type="match status" value="1"/>
</dbReference>